<feature type="compositionally biased region" description="Acidic residues" evidence="1">
    <location>
        <begin position="626"/>
        <end position="637"/>
    </location>
</feature>
<gene>
    <name evidence="2" type="ORF">BU14_0103s0010</name>
</gene>
<feature type="compositionally biased region" description="Basic and acidic residues" evidence="1">
    <location>
        <begin position="263"/>
        <end position="284"/>
    </location>
</feature>
<reference evidence="2 3" key="1">
    <citation type="submission" date="2017-03" db="EMBL/GenBank/DDBJ databases">
        <title>WGS assembly of Porphyra umbilicalis.</title>
        <authorList>
            <person name="Brawley S.H."/>
            <person name="Blouin N.A."/>
            <person name="Ficko-Blean E."/>
            <person name="Wheeler G.L."/>
            <person name="Lohr M."/>
            <person name="Goodson H.V."/>
            <person name="Jenkins J.W."/>
            <person name="Blaby-Haas C.E."/>
            <person name="Helliwell K.E."/>
            <person name="Chan C."/>
            <person name="Marriage T."/>
            <person name="Bhattacharya D."/>
            <person name="Klein A.S."/>
            <person name="Badis Y."/>
            <person name="Brodie J."/>
            <person name="Cao Y."/>
            <person name="Collen J."/>
            <person name="Dittami S.M."/>
            <person name="Gachon C.M."/>
            <person name="Green B.R."/>
            <person name="Karpowicz S."/>
            <person name="Kim J.W."/>
            <person name="Kudahl U."/>
            <person name="Lin S."/>
            <person name="Michel G."/>
            <person name="Mittag M."/>
            <person name="Olson B.J."/>
            <person name="Pangilinan J."/>
            <person name="Peng Y."/>
            <person name="Qiu H."/>
            <person name="Shu S."/>
            <person name="Singer J.T."/>
            <person name="Smith A.G."/>
            <person name="Sprecher B.N."/>
            <person name="Wagner V."/>
            <person name="Wang W."/>
            <person name="Wang Z.-Y."/>
            <person name="Yan J."/>
            <person name="Yarish C."/>
            <person name="Zoeuner-Riek S."/>
            <person name="Zhuang Y."/>
            <person name="Zou Y."/>
            <person name="Lindquist E.A."/>
            <person name="Grimwood J."/>
            <person name="Barry K."/>
            <person name="Rokhsar D.S."/>
            <person name="Schmutz J."/>
            <person name="Stiller J.W."/>
            <person name="Grossman A.R."/>
            <person name="Prochnik S.E."/>
        </authorList>
    </citation>
    <scope>NUCLEOTIDE SEQUENCE [LARGE SCALE GENOMIC DNA]</scope>
    <source>
        <strain evidence="2">4086291</strain>
    </source>
</reference>
<evidence type="ECO:0000313" key="2">
    <source>
        <dbReference type="EMBL" id="OSX78665.1"/>
    </source>
</evidence>
<evidence type="ECO:0000313" key="3">
    <source>
        <dbReference type="Proteomes" id="UP000218209"/>
    </source>
</evidence>
<feature type="compositionally biased region" description="Basic and acidic residues" evidence="1">
    <location>
        <begin position="227"/>
        <end position="236"/>
    </location>
</feature>
<evidence type="ECO:0000256" key="1">
    <source>
        <dbReference type="SAM" id="MobiDB-lite"/>
    </source>
</evidence>
<name>A0A1X6PD53_PORUM</name>
<keyword evidence="3" id="KW-1185">Reference proteome</keyword>
<feature type="compositionally biased region" description="Low complexity" evidence="1">
    <location>
        <begin position="380"/>
        <end position="394"/>
    </location>
</feature>
<feature type="compositionally biased region" description="Low complexity" evidence="1">
    <location>
        <begin position="106"/>
        <end position="128"/>
    </location>
</feature>
<feature type="compositionally biased region" description="Acidic residues" evidence="1">
    <location>
        <begin position="214"/>
        <end position="224"/>
    </location>
</feature>
<feature type="compositionally biased region" description="Basic residues" evidence="1">
    <location>
        <begin position="162"/>
        <end position="178"/>
    </location>
</feature>
<dbReference type="EMBL" id="KV918807">
    <property type="protein sequence ID" value="OSX78665.1"/>
    <property type="molecule type" value="Genomic_DNA"/>
</dbReference>
<proteinExistence type="predicted"/>
<dbReference type="AlphaFoldDB" id="A0A1X6PD53"/>
<feature type="region of interest" description="Disordered" evidence="1">
    <location>
        <begin position="538"/>
        <end position="697"/>
    </location>
</feature>
<protein>
    <submittedName>
        <fullName evidence="2">Uncharacterized protein</fullName>
    </submittedName>
</protein>
<feature type="compositionally biased region" description="Gly residues" evidence="1">
    <location>
        <begin position="11"/>
        <end position="52"/>
    </location>
</feature>
<feature type="compositionally biased region" description="Low complexity" evidence="1">
    <location>
        <begin position="548"/>
        <end position="561"/>
    </location>
</feature>
<sequence length="697" mass="71166">MASFFRPLSRAGGGGGKRAGGGGSGSRPDGVGAGGGGGGGDGGGGGGSGIGVGQRLVFRALSTGRTPVRRRAVAAAAGAPPSPRRRRRSPPSDEEDVPGGGGGGPVPAYGSAAAAAAARTVERMQQQRQVRHRVQRRGAAAADDDAGLSSLPVSPPPSPRRVPSRPPKRPPSPRRRRASPAPAAVGIGLASSQEAAVDSTTVYERMRARRAANDGDDADVEASDVEALLRGDRPPADSEAVFEMMRAGKHRRTGGVAGAGAGGRREGRAATDTLGRRELRERRSPLGSGGSASHDGDRAAPSDGSGSSLDLVRPSQDSVHRQRPPVPLGGGRPDAAAAGDAGPHKRRRVGAAAGRPALTARDGGDGSSEDDSVDDGPVPLSLSQSQASTGSAGASDGGGLDIRPLAQSKRRSRAAGETSGRSSRPAAAAPSSAARPPRRLQEMDMANLMRAFRERFPPPKSHLESLGSGFAVRLGEDGSSTANAAADLWEKQIKPASDRWYSLSSAYCDDARDRFARMPTVATLSLVMARRWAAAFAKENPPDGRTGGKAAASAARSAKPRGASDSRGGRRADPPVSRPRGAAAAAAAAAKSGRLWRGAVAGRSSRAADPPRRPPRRFGDLSGASADEEDDGDDDAEPAFGGGGDDSDGFGDGIDGSCDSHGRRRDQDGRDGFDRTRPSEPPGAGLFRSLPIPQRRG</sequence>
<feature type="compositionally biased region" description="Gly residues" evidence="1">
    <location>
        <begin position="640"/>
        <end position="654"/>
    </location>
</feature>
<organism evidence="2 3">
    <name type="scientific">Porphyra umbilicalis</name>
    <name type="common">Purple laver</name>
    <name type="synonym">Red alga</name>
    <dbReference type="NCBI Taxonomy" id="2786"/>
    <lineage>
        <taxon>Eukaryota</taxon>
        <taxon>Rhodophyta</taxon>
        <taxon>Bangiophyceae</taxon>
        <taxon>Bangiales</taxon>
        <taxon>Bangiaceae</taxon>
        <taxon>Porphyra</taxon>
    </lineage>
</organism>
<dbReference type="Proteomes" id="UP000218209">
    <property type="component" value="Unassembled WGS sequence"/>
</dbReference>
<feature type="compositionally biased region" description="Low complexity" evidence="1">
    <location>
        <begin position="597"/>
        <end position="608"/>
    </location>
</feature>
<feature type="compositionally biased region" description="Polar residues" evidence="1">
    <location>
        <begin position="190"/>
        <end position="202"/>
    </location>
</feature>
<feature type="compositionally biased region" description="Basic and acidic residues" evidence="1">
    <location>
        <begin position="658"/>
        <end position="678"/>
    </location>
</feature>
<accession>A0A1X6PD53</accession>
<feature type="compositionally biased region" description="Low complexity" evidence="1">
    <location>
        <begin position="421"/>
        <end position="435"/>
    </location>
</feature>
<feature type="region of interest" description="Disordered" evidence="1">
    <location>
        <begin position="1"/>
        <end position="440"/>
    </location>
</feature>
<feature type="compositionally biased region" description="Basic and acidic residues" evidence="1">
    <location>
        <begin position="562"/>
        <end position="573"/>
    </location>
</feature>